<dbReference type="PROSITE" id="PS01348">
    <property type="entry name" value="MRAY_2"/>
    <property type="match status" value="1"/>
</dbReference>
<dbReference type="AlphaFoldDB" id="A0A6J7DVC4"/>
<evidence type="ECO:0000313" key="8">
    <source>
        <dbReference type="EMBL" id="CAB4874636.1"/>
    </source>
</evidence>
<evidence type="ECO:0000256" key="2">
    <source>
        <dbReference type="ARBA" id="ARBA00022475"/>
    </source>
</evidence>
<reference evidence="8" key="1">
    <citation type="submission" date="2020-05" db="EMBL/GenBank/DDBJ databases">
        <authorList>
            <person name="Chiriac C."/>
            <person name="Salcher M."/>
            <person name="Ghai R."/>
            <person name="Kavagutti S V."/>
        </authorList>
    </citation>
    <scope>NUCLEOTIDE SEQUENCE</scope>
</reference>
<dbReference type="CDD" id="cd06853">
    <property type="entry name" value="GT_WecA_like"/>
    <property type="match status" value="1"/>
</dbReference>
<dbReference type="GO" id="GO:0005886">
    <property type="term" value="C:plasma membrane"/>
    <property type="evidence" value="ECO:0007669"/>
    <property type="project" value="UniProtKB-SubCell"/>
</dbReference>
<feature type="transmembrane region" description="Helical" evidence="7">
    <location>
        <begin position="216"/>
        <end position="234"/>
    </location>
</feature>
<organism evidence="8">
    <name type="scientific">freshwater metagenome</name>
    <dbReference type="NCBI Taxonomy" id="449393"/>
    <lineage>
        <taxon>unclassified sequences</taxon>
        <taxon>metagenomes</taxon>
        <taxon>ecological metagenomes</taxon>
    </lineage>
</organism>
<feature type="transmembrane region" description="Helical" evidence="7">
    <location>
        <begin position="49"/>
        <end position="67"/>
    </location>
</feature>
<feature type="transmembrane region" description="Helical" evidence="7">
    <location>
        <begin position="186"/>
        <end position="204"/>
    </location>
</feature>
<dbReference type="GO" id="GO:0016780">
    <property type="term" value="F:phosphotransferase activity, for other substituted phosphate groups"/>
    <property type="evidence" value="ECO:0007669"/>
    <property type="project" value="InterPro"/>
</dbReference>
<protein>
    <submittedName>
        <fullName evidence="8">Unannotated protein</fullName>
    </submittedName>
</protein>
<keyword evidence="4 7" id="KW-0812">Transmembrane</keyword>
<keyword evidence="6 7" id="KW-0472">Membrane</keyword>
<keyword evidence="5 7" id="KW-1133">Transmembrane helix</keyword>
<name>A0A6J7DVC4_9ZZZZ</name>
<dbReference type="Pfam" id="PF00953">
    <property type="entry name" value="Glycos_transf_4"/>
    <property type="match status" value="1"/>
</dbReference>
<keyword evidence="3" id="KW-0808">Transferase</keyword>
<comment type="subcellular location">
    <subcellularLocation>
        <location evidence="1">Cell membrane</location>
        <topology evidence="1">Multi-pass membrane protein</topology>
    </subcellularLocation>
</comment>
<dbReference type="PANTHER" id="PTHR22926:SF3">
    <property type="entry name" value="UNDECAPRENYL-PHOSPHATE ALPHA-N-ACETYLGLUCOSAMINYL 1-PHOSPHATE TRANSFERASE"/>
    <property type="match status" value="1"/>
</dbReference>
<gene>
    <name evidence="8" type="ORF">UFOPK3423_00931</name>
</gene>
<evidence type="ECO:0000256" key="4">
    <source>
        <dbReference type="ARBA" id="ARBA00022692"/>
    </source>
</evidence>
<evidence type="ECO:0000256" key="3">
    <source>
        <dbReference type="ARBA" id="ARBA00022679"/>
    </source>
</evidence>
<feature type="transmembrane region" description="Helical" evidence="7">
    <location>
        <begin position="162"/>
        <end position="180"/>
    </location>
</feature>
<evidence type="ECO:0000256" key="1">
    <source>
        <dbReference type="ARBA" id="ARBA00004651"/>
    </source>
</evidence>
<feature type="transmembrane region" description="Helical" evidence="7">
    <location>
        <begin position="128"/>
        <end position="150"/>
    </location>
</feature>
<feature type="transmembrane region" description="Helical" evidence="7">
    <location>
        <begin position="294"/>
        <end position="313"/>
    </location>
</feature>
<feature type="transmembrane region" description="Helical" evidence="7">
    <location>
        <begin position="6"/>
        <end position="28"/>
    </location>
</feature>
<dbReference type="GO" id="GO:0071555">
    <property type="term" value="P:cell wall organization"/>
    <property type="evidence" value="ECO:0007669"/>
    <property type="project" value="TreeGrafter"/>
</dbReference>
<evidence type="ECO:0000256" key="6">
    <source>
        <dbReference type="ARBA" id="ARBA00023136"/>
    </source>
</evidence>
<evidence type="ECO:0000256" key="5">
    <source>
        <dbReference type="ARBA" id="ARBA00022989"/>
    </source>
</evidence>
<dbReference type="InterPro" id="IPR000715">
    <property type="entry name" value="Glycosyl_transferase_4"/>
</dbReference>
<feature type="transmembrane region" description="Helical" evidence="7">
    <location>
        <begin position="325"/>
        <end position="346"/>
    </location>
</feature>
<dbReference type="InterPro" id="IPR018480">
    <property type="entry name" value="PNAcMuramoyl-5peptid_Trfase_CS"/>
</dbReference>
<feature type="transmembrane region" description="Helical" evidence="7">
    <location>
        <begin position="73"/>
        <end position="93"/>
    </location>
</feature>
<keyword evidence="2" id="KW-1003">Cell membrane</keyword>
<proteinExistence type="predicted"/>
<dbReference type="GO" id="GO:0009103">
    <property type="term" value="P:lipopolysaccharide biosynthetic process"/>
    <property type="evidence" value="ECO:0007669"/>
    <property type="project" value="TreeGrafter"/>
</dbReference>
<dbReference type="GO" id="GO:0044038">
    <property type="term" value="P:cell wall macromolecule biosynthetic process"/>
    <property type="evidence" value="ECO:0007669"/>
    <property type="project" value="TreeGrafter"/>
</dbReference>
<accession>A0A6J7DVC4</accession>
<sequence length="394" mass="41474">MTQRDAIFAFVVAFAAAALLTPLAGRLATRFGAIDQPRDRGLATRETPLLGGLAMFAGLLIAGLLFLNLDGPVGGRMAGVLWGGALITLVGALDDRFELPPLVKFTGQVLAAVIPVAAGVKVENLTLPFVGAVDLGSVGAPLTVVGLVFVMNVVNFSDGIDGLAAGVCAIAALTFAVIAFDLQRGTAGTLAAITAGIAAGFLVHNFPPAKIFMGDCGSNLLGLLLGCVAVEGAVKTQAVLALVFPLIVLAVPFLDTTFVVLKRMKYGRPVYVADQNHFHHRLSRIGFSQRRTVLYLYTWTLLVGAFALALRFVPYSDEGGGLNLGWALVLAAIALIVLAASIYLVYTLEILKVRRIAERQLRGRDPAATSEAIEADLAHRLETGQFDAITPEDL</sequence>
<dbReference type="PANTHER" id="PTHR22926">
    <property type="entry name" value="PHOSPHO-N-ACETYLMURAMOYL-PENTAPEPTIDE-TRANSFERASE"/>
    <property type="match status" value="1"/>
</dbReference>
<feature type="transmembrane region" description="Helical" evidence="7">
    <location>
        <begin position="240"/>
        <end position="261"/>
    </location>
</feature>
<dbReference type="EMBL" id="CAFBLQ010000092">
    <property type="protein sequence ID" value="CAB4874636.1"/>
    <property type="molecule type" value="Genomic_DNA"/>
</dbReference>
<evidence type="ECO:0000256" key="7">
    <source>
        <dbReference type="SAM" id="Phobius"/>
    </source>
</evidence>